<dbReference type="PANTHER" id="PTHR24148">
    <property type="entry name" value="ANKYRIN REPEAT DOMAIN-CONTAINING PROTEIN 39 HOMOLOG-RELATED"/>
    <property type="match status" value="1"/>
</dbReference>
<dbReference type="STRING" id="50376.A0A517KWV9"/>
<accession>A0A517KWV9</accession>
<protein>
    <recommendedName>
        <fullName evidence="1">Heterokaryon incompatibility domain-containing protein</fullName>
    </recommendedName>
</protein>
<name>A0A517KWV9_9PEZI</name>
<evidence type="ECO:0000259" key="1">
    <source>
        <dbReference type="Pfam" id="PF06985"/>
    </source>
</evidence>
<gene>
    <name evidence="2" type="ORF">FKW77_007866</name>
</gene>
<dbReference type="PANTHER" id="PTHR24148:SF78">
    <property type="entry name" value="HETEROKARYON INCOMPATIBILITY DOMAIN-CONTAINING PROTEIN"/>
    <property type="match status" value="1"/>
</dbReference>
<proteinExistence type="predicted"/>
<dbReference type="OrthoDB" id="194358at2759"/>
<reference evidence="2 3" key="1">
    <citation type="submission" date="2019-07" db="EMBL/GenBank/DDBJ databases">
        <title>Finished genome of Venturia effusa.</title>
        <authorList>
            <person name="Young C.A."/>
            <person name="Cox M.P."/>
            <person name="Ganley A.R.D."/>
            <person name="David W.J."/>
        </authorList>
    </citation>
    <scope>NUCLEOTIDE SEQUENCE [LARGE SCALE GENOMIC DNA]</scope>
    <source>
        <strain evidence="3">albino</strain>
    </source>
</reference>
<dbReference type="Pfam" id="PF06985">
    <property type="entry name" value="HET"/>
    <property type="match status" value="1"/>
</dbReference>
<sequence length="967" mass="111342">MARTFQPDRSDVEMTSPYRLRYKYKPLPTELGKIRLLHLLPSEDEHAPIHGKLVEYPLKTTGSRRHLYEALSYVWGSEEKPDSIVIENHELLITKSLHEALLRLRNHAYERYLWVDAVCINQDDDHEKEHQIGFMPQIYGHAKCVIVWLGEMAENSGNAIEAIRSAAREKSSISRSDDDSMWKLVYASEYGPYDDVGLATKNDWHNQKLGISPDDYQAVVALLQRPWFRRIWVLQEVAMVRQINIVCGKSELDGHAFGSGVDVLSLSHRAGTDLPGIPPNSVNRLIRDAVFRPQASSENAGQHVIDARSLRELLDRYRTHLATKPHDKVYALLGMCSDDISKAGLQPDYSLPWQALSEQLFQWMFGHSTTAIRHHAGAVTMQCRGLILGIIDAVSNSPEKGEVSIRMTLTTRDGTTYRSRYFHFLHISADPVVRGDIVCLLDGNQFLTVVRLRHGRLVVIVTATPPPLVLRRDVPNTFSCLGPLPPLSTHCQEISWPRILESTSSTKQNLRLLWQWDGMILGDAFPKESPRAYSLPGLWPWLSGCKEPNEVCEYLRAAKISLHKAPDEVSHKTFVESNDFSGDPIAEFLRGNFGSELLAMLEEIDGEDVSLEIRSLVDCLGSHAEFMWRLFKKRMSKGRDQTLEILFERERSVPFDHLLWHALREAEADAHWIIVLLERTGAKLSEAMLDEVLSYVPLNREHDRKYFPERNQVKLKTLLKQWHERSPITEEFIVRMTKLGIAPSTRKNLHCLDCLLHLIREDQEVDRDRPVDRLFITESLLKKAAMSWDGIRVHYGAALIQIVGKLGLPDDNPLTEEVYSAIGSYEWTVEQIKAVKDWSPEFNREFLQVFDTSNRPYGGRLTSEEKRAAWKDLADYCCRHTRFARRSHARWLIERLPKRAGHWRDVWSDLERGIYPGDYYRSKEGKWLTRGQISAATEKWQAEHPDRELRPYFEFHHYPPMLRKATK</sequence>
<evidence type="ECO:0000313" key="2">
    <source>
        <dbReference type="EMBL" id="QDS67868.1"/>
    </source>
</evidence>
<dbReference type="InterPro" id="IPR010730">
    <property type="entry name" value="HET"/>
</dbReference>
<organism evidence="2 3">
    <name type="scientific">Venturia effusa</name>
    <dbReference type="NCBI Taxonomy" id="50376"/>
    <lineage>
        <taxon>Eukaryota</taxon>
        <taxon>Fungi</taxon>
        <taxon>Dikarya</taxon>
        <taxon>Ascomycota</taxon>
        <taxon>Pezizomycotina</taxon>
        <taxon>Dothideomycetes</taxon>
        <taxon>Pleosporomycetidae</taxon>
        <taxon>Venturiales</taxon>
        <taxon>Venturiaceae</taxon>
        <taxon>Venturia</taxon>
    </lineage>
</organism>
<dbReference type="InterPro" id="IPR052895">
    <property type="entry name" value="HetReg/Transcr_Mod"/>
</dbReference>
<dbReference type="AlphaFoldDB" id="A0A517KWV9"/>
<dbReference type="Proteomes" id="UP000316270">
    <property type="component" value="Chromosome 1"/>
</dbReference>
<keyword evidence="3" id="KW-1185">Reference proteome</keyword>
<feature type="domain" description="Heterokaryon incompatibility" evidence="1">
    <location>
        <begin position="68"/>
        <end position="236"/>
    </location>
</feature>
<evidence type="ECO:0000313" key="3">
    <source>
        <dbReference type="Proteomes" id="UP000316270"/>
    </source>
</evidence>
<dbReference type="EMBL" id="CP042185">
    <property type="protein sequence ID" value="QDS67868.1"/>
    <property type="molecule type" value="Genomic_DNA"/>
</dbReference>